<reference evidence="1" key="1">
    <citation type="submission" date="2022-04" db="EMBL/GenBank/DDBJ databases">
        <title>Jade perch genome.</title>
        <authorList>
            <person name="Chao B."/>
        </authorList>
    </citation>
    <scope>NUCLEOTIDE SEQUENCE</scope>
    <source>
        <strain evidence="1">CB-2022</strain>
    </source>
</reference>
<gene>
    <name evidence="1" type="ORF">L3Q82_008786</name>
</gene>
<protein>
    <submittedName>
        <fullName evidence="1">Uncharacterized protein</fullName>
    </submittedName>
</protein>
<name>A0ACB8XC74_9TELE</name>
<keyword evidence="2" id="KW-1185">Reference proteome</keyword>
<dbReference type="EMBL" id="CM041531">
    <property type="protein sequence ID" value="KAI3377627.1"/>
    <property type="molecule type" value="Genomic_DNA"/>
</dbReference>
<sequence>MRVFKFNILAFLCVFAWQYNTFALQDVTADLFGSENFGTVAAFGDFYVDKQTDIFIIREQSEVVIFLADSKTPYFKPKLHITKDVFPGDTVITSVVPGDYDGDSQMDVLLTAQTTSDTTITSVFIFWGHNQTLGIYRHCMNSLLFIFLFSSSPTLRYTSLTKSLDYKPGCPMDMSGWLTLNKTFRDQPLVMDFNGDMIPDILGVTNPLSLSTEVCYLLKRNQDCHTALNLSGNMRVPHSNAFIDLNKDFTADLFLTIDGPAFETWLSKDGNFTKVDIMPALPRAAKIVGQSSFVDFDGDGYQDHLLPVCLDSTCQKSAIYLTRQGRLQRVVRFHPVGNTGEVVGADHISTSLLSSYADAPFFTTCVVQFWVPVLLDFQQKETVWSFVPGKPSQPLALHLGDYNLDGFPDALVVLRNTSGSGQQAFLLENVPCNSATCHSVGRMFHIHWDQSDLGAIQNAVMATFFDIYEDGILDMLVLSQAEGKKDLIIHALKNNFEADAYFVKVMVLSGLCSNDCPEDVKPFGVNQPGPYVMYTTVDSSGKLKNASAGQLSQSAHFSLQLPYTVLGLGRSANFLDHLFVGIPRESGETEIRMQEWTAIIPNSQLIVIPFPHNKPSSWKAKLYLTPSNSVLLTAIALIGVCVFILIIIGILHWQEKLAFHQLALCETFTVAVDRLSWILFFLIEEGFALAQRTKDSPSEHGAQSPNQNDCGTWVRNINGGVFTSPNYPNTYPPNKECVYILEALPRQRIQLAFDKNYYIEPSFECRFDHIEIRDGPFGFSPLIDRFCGGKNPGLVTSTGRFMWIKFTSDEELEGLGFRIKYTFIADPDFHLHVGGLLNPIPDCQFEIGGWDGVIRSSQVEEEERVKPGDALDCIWTIRAPPQSKIYLRFMEYQMEHSNECKKNFVAVYDGSSAIENLKAKFCSTVANDVMLDNGVGVVRMWADEKSRLSRFRMLFTSFVDPPCSSNTFFCHSNMCINNSLVCNGVQNCVYPWDENHCKEKRSKGLFHQITKTHGTVIGVSSGIVLVLLIISILVQMKQPRKK</sequence>
<evidence type="ECO:0000313" key="2">
    <source>
        <dbReference type="Proteomes" id="UP000831701"/>
    </source>
</evidence>
<dbReference type="Proteomes" id="UP000831701">
    <property type="component" value="Chromosome 1"/>
</dbReference>
<comment type="caution">
    <text evidence="1">The sequence shown here is derived from an EMBL/GenBank/DDBJ whole genome shotgun (WGS) entry which is preliminary data.</text>
</comment>
<accession>A0ACB8XC74</accession>
<evidence type="ECO:0000313" key="1">
    <source>
        <dbReference type="EMBL" id="KAI3377627.1"/>
    </source>
</evidence>
<proteinExistence type="predicted"/>
<feature type="non-terminal residue" evidence="1">
    <location>
        <position position="1042"/>
    </location>
</feature>
<organism evidence="1 2">
    <name type="scientific">Scortum barcoo</name>
    <name type="common">barcoo grunter</name>
    <dbReference type="NCBI Taxonomy" id="214431"/>
    <lineage>
        <taxon>Eukaryota</taxon>
        <taxon>Metazoa</taxon>
        <taxon>Chordata</taxon>
        <taxon>Craniata</taxon>
        <taxon>Vertebrata</taxon>
        <taxon>Euteleostomi</taxon>
        <taxon>Actinopterygii</taxon>
        <taxon>Neopterygii</taxon>
        <taxon>Teleostei</taxon>
        <taxon>Neoteleostei</taxon>
        <taxon>Acanthomorphata</taxon>
        <taxon>Eupercaria</taxon>
        <taxon>Centrarchiformes</taxon>
        <taxon>Terapontoidei</taxon>
        <taxon>Terapontidae</taxon>
        <taxon>Scortum</taxon>
    </lineage>
</organism>